<protein>
    <submittedName>
        <fullName evidence="5">Neuropeptides B W receptor type 2-like</fullName>
    </submittedName>
</protein>
<proteinExistence type="predicted"/>
<gene>
    <name evidence="5" type="ORF">PACLA_8A037257</name>
</gene>
<dbReference type="CDD" id="cd00637">
    <property type="entry name" value="7tm_classA_rhodopsin-like"/>
    <property type="match status" value="1"/>
</dbReference>
<dbReference type="Proteomes" id="UP001152795">
    <property type="component" value="Unassembled WGS sequence"/>
</dbReference>
<evidence type="ECO:0000313" key="6">
    <source>
        <dbReference type="Proteomes" id="UP001152795"/>
    </source>
</evidence>
<comment type="caution">
    <text evidence="5">The sequence shown here is derived from an EMBL/GenBank/DDBJ whole genome shotgun (WGS) entry which is preliminary data.</text>
</comment>
<dbReference type="GO" id="GO:0016020">
    <property type="term" value="C:membrane"/>
    <property type="evidence" value="ECO:0007669"/>
    <property type="project" value="UniProtKB-SubCell"/>
</dbReference>
<dbReference type="GO" id="GO:0004930">
    <property type="term" value="F:G protein-coupled receptor activity"/>
    <property type="evidence" value="ECO:0007669"/>
    <property type="project" value="InterPro"/>
</dbReference>
<sequence>MDYQNVILTIIAVIAFIGNMLTVLLFLRKSKLLKKTYNCLILALAIQDVLLAICIMVLPGFILGGDYYNVPADSEISRWIYCKMLWSHFIPFALGIASVYTCLMLTFDRWLAVVKPLSYKKYEQSRMVVILTVLFPWIAGMCFEITAPLGTSSTEINGTVVCYWKTREYTSKTIFLAVFTFLGMIVIPAALMVLAYTSIIVHMKRSQNRVTVIRNNSEMRRRRSAFMSLKRVTMTAFFASTVVIVCWLPDQFFYALSQVQLTELQTTTHFVVKILAFANSCFNPVIYCFSNSTYTRGLREMFGCLCCKMYPLVSEFSMPEHTTS</sequence>
<evidence type="ECO:0000256" key="1">
    <source>
        <dbReference type="ARBA" id="ARBA00004370"/>
    </source>
</evidence>
<accession>A0A6S7H6A0</accession>
<dbReference type="AlphaFoldDB" id="A0A6S7H6A0"/>
<dbReference type="OrthoDB" id="5965524at2759"/>
<dbReference type="InterPro" id="IPR000276">
    <property type="entry name" value="GPCR_Rhodpsn"/>
</dbReference>
<evidence type="ECO:0000256" key="4">
    <source>
        <dbReference type="ARBA" id="ARBA00023136"/>
    </source>
</evidence>
<keyword evidence="5" id="KW-0527">Neuropeptide</keyword>
<dbReference type="PANTHER" id="PTHR45698">
    <property type="entry name" value="TRACE AMINE-ASSOCIATED RECEPTOR 19N-RELATED"/>
    <property type="match status" value="1"/>
</dbReference>
<keyword evidence="2" id="KW-0812">Transmembrane</keyword>
<dbReference type="EMBL" id="CACRXK020003604">
    <property type="protein sequence ID" value="CAB3999506.1"/>
    <property type="molecule type" value="Genomic_DNA"/>
</dbReference>
<keyword evidence="3" id="KW-1133">Transmembrane helix</keyword>
<dbReference type="SMART" id="SM01381">
    <property type="entry name" value="7TM_GPCR_Srsx"/>
    <property type="match status" value="1"/>
</dbReference>
<dbReference type="Gene3D" id="1.20.1070.10">
    <property type="entry name" value="Rhodopsin 7-helix transmembrane proteins"/>
    <property type="match status" value="1"/>
</dbReference>
<keyword evidence="5" id="KW-0675">Receptor</keyword>
<dbReference type="InterPro" id="IPR017452">
    <property type="entry name" value="GPCR_Rhodpsn_7TM"/>
</dbReference>
<name>A0A6S7H6A0_PARCT</name>
<comment type="subcellular location">
    <subcellularLocation>
        <location evidence="1">Membrane</location>
    </subcellularLocation>
</comment>
<dbReference type="PROSITE" id="PS50262">
    <property type="entry name" value="G_PROTEIN_RECEP_F1_2"/>
    <property type="match status" value="1"/>
</dbReference>
<dbReference type="PRINTS" id="PR00237">
    <property type="entry name" value="GPCRRHODOPSN"/>
</dbReference>
<dbReference type="GO" id="GO:0007218">
    <property type="term" value="P:neuropeptide signaling pathway"/>
    <property type="evidence" value="ECO:0007669"/>
    <property type="project" value="UniProtKB-KW"/>
</dbReference>
<evidence type="ECO:0000256" key="2">
    <source>
        <dbReference type="ARBA" id="ARBA00022692"/>
    </source>
</evidence>
<keyword evidence="6" id="KW-1185">Reference proteome</keyword>
<dbReference type="SUPFAM" id="SSF81321">
    <property type="entry name" value="Family A G protein-coupled receptor-like"/>
    <property type="match status" value="1"/>
</dbReference>
<dbReference type="Pfam" id="PF00001">
    <property type="entry name" value="7tm_1"/>
    <property type="match status" value="1"/>
</dbReference>
<evidence type="ECO:0000256" key="3">
    <source>
        <dbReference type="ARBA" id="ARBA00022989"/>
    </source>
</evidence>
<evidence type="ECO:0000313" key="5">
    <source>
        <dbReference type="EMBL" id="CAB3999506.1"/>
    </source>
</evidence>
<organism evidence="5 6">
    <name type="scientific">Paramuricea clavata</name>
    <name type="common">Red gorgonian</name>
    <name type="synonym">Violescent sea-whip</name>
    <dbReference type="NCBI Taxonomy" id="317549"/>
    <lineage>
        <taxon>Eukaryota</taxon>
        <taxon>Metazoa</taxon>
        <taxon>Cnidaria</taxon>
        <taxon>Anthozoa</taxon>
        <taxon>Octocorallia</taxon>
        <taxon>Malacalcyonacea</taxon>
        <taxon>Plexauridae</taxon>
        <taxon>Paramuricea</taxon>
    </lineage>
</organism>
<keyword evidence="4" id="KW-0472">Membrane</keyword>
<reference evidence="5" key="1">
    <citation type="submission" date="2020-04" db="EMBL/GenBank/DDBJ databases">
        <authorList>
            <person name="Alioto T."/>
            <person name="Alioto T."/>
            <person name="Gomez Garrido J."/>
        </authorList>
    </citation>
    <scope>NUCLEOTIDE SEQUENCE</scope>
    <source>
        <strain evidence="5">A484AB</strain>
    </source>
</reference>
<dbReference type="PANTHER" id="PTHR45698:SF1">
    <property type="entry name" value="TRACE AMINE-ASSOCIATED RECEPTOR 13C-LIKE"/>
    <property type="match status" value="1"/>
</dbReference>